<reference evidence="1 2" key="1">
    <citation type="submission" date="2018-03" db="EMBL/GenBank/DDBJ databases">
        <title>Lachnoclostridium SNUG30386 gen.nov., sp.nov., isolated from human faeces.</title>
        <authorList>
            <person name="Seo B."/>
            <person name="Jeon K."/>
            <person name="Ko G."/>
        </authorList>
    </citation>
    <scope>NUCLEOTIDE SEQUENCE [LARGE SCALE GENOMIC DNA]</scope>
    <source>
        <strain evidence="1 2">SNUG30386</strain>
    </source>
</reference>
<proteinExistence type="predicted"/>
<sequence length="77" mass="8912">MKQKNAPRGCALARSRNMSQAIALGARMCQGTFFFMRSCIQKSCIRKTFRSQPILLLKIKKILQFHAKTPNFAKFFR</sequence>
<dbReference type="EMBL" id="PYLO01000001">
    <property type="protein sequence ID" value="PST38846.1"/>
    <property type="molecule type" value="Genomic_DNA"/>
</dbReference>
<gene>
    <name evidence="1" type="ORF">C7U56_02590</name>
</gene>
<evidence type="ECO:0000313" key="1">
    <source>
        <dbReference type="EMBL" id="PST38846.1"/>
    </source>
</evidence>
<accession>A0A2T3FU84</accession>
<dbReference type="Proteomes" id="UP000241048">
    <property type="component" value="Unassembled WGS sequence"/>
</dbReference>
<dbReference type="AlphaFoldDB" id="A0A2T3FU84"/>
<comment type="caution">
    <text evidence="1">The sequence shown here is derived from an EMBL/GenBank/DDBJ whole genome shotgun (WGS) entry which is preliminary data.</text>
</comment>
<protein>
    <submittedName>
        <fullName evidence="1">Uncharacterized protein</fullName>
    </submittedName>
</protein>
<evidence type="ECO:0000313" key="2">
    <source>
        <dbReference type="Proteomes" id="UP000241048"/>
    </source>
</evidence>
<name>A0A2T3FU84_9CLOT</name>
<keyword evidence="2" id="KW-1185">Reference proteome</keyword>
<organism evidence="1 2">
    <name type="scientific">Clostridium fessum</name>
    <dbReference type="NCBI Taxonomy" id="2126740"/>
    <lineage>
        <taxon>Bacteria</taxon>
        <taxon>Bacillati</taxon>
        <taxon>Bacillota</taxon>
        <taxon>Clostridia</taxon>
        <taxon>Eubacteriales</taxon>
        <taxon>Clostridiaceae</taxon>
        <taxon>Clostridium</taxon>
    </lineage>
</organism>